<comment type="caution">
    <text evidence="1">The sequence shown here is derived from an EMBL/GenBank/DDBJ whole genome shotgun (WGS) entry which is preliminary data.</text>
</comment>
<evidence type="ECO:0000313" key="2">
    <source>
        <dbReference type="Proteomes" id="UP001151760"/>
    </source>
</evidence>
<reference evidence="1" key="2">
    <citation type="submission" date="2022-01" db="EMBL/GenBank/DDBJ databases">
        <authorList>
            <person name="Yamashiro T."/>
            <person name="Shiraishi A."/>
            <person name="Satake H."/>
            <person name="Nakayama K."/>
        </authorList>
    </citation>
    <scope>NUCLEOTIDE SEQUENCE</scope>
</reference>
<keyword evidence="2" id="KW-1185">Reference proteome</keyword>
<reference evidence="1" key="1">
    <citation type="journal article" date="2022" name="Int. J. Mol. Sci.">
        <title>Draft Genome of Tanacetum Coccineum: Genomic Comparison of Closely Related Tanacetum-Family Plants.</title>
        <authorList>
            <person name="Yamashiro T."/>
            <person name="Shiraishi A."/>
            <person name="Nakayama K."/>
            <person name="Satake H."/>
        </authorList>
    </citation>
    <scope>NUCLEOTIDE SEQUENCE</scope>
</reference>
<organism evidence="1 2">
    <name type="scientific">Tanacetum coccineum</name>
    <dbReference type="NCBI Taxonomy" id="301880"/>
    <lineage>
        <taxon>Eukaryota</taxon>
        <taxon>Viridiplantae</taxon>
        <taxon>Streptophyta</taxon>
        <taxon>Embryophyta</taxon>
        <taxon>Tracheophyta</taxon>
        <taxon>Spermatophyta</taxon>
        <taxon>Magnoliopsida</taxon>
        <taxon>eudicotyledons</taxon>
        <taxon>Gunneridae</taxon>
        <taxon>Pentapetalae</taxon>
        <taxon>asterids</taxon>
        <taxon>campanulids</taxon>
        <taxon>Asterales</taxon>
        <taxon>Asteraceae</taxon>
        <taxon>Asteroideae</taxon>
        <taxon>Anthemideae</taxon>
        <taxon>Anthemidinae</taxon>
        <taxon>Tanacetum</taxon>
    </lineage>
</organism>
<accession>A0ABQ4XIV9</accession>
<dbReference type="Proteomes" id="UP001151760">
    <property type="component" value="Unassembled WGS sequence"/>
</dbReference>
<name>A0ABQ4XIV9_9ASTR</name>
<proteinExistence type="predicted"/>
<evidence type="ECO:0000313" key="1">
    <source>
        <dbReference type="EMBL" id="GJS65254.1"/>
    </source>
</evidence>
<sequence>MLDINLSTTITLSPYSSHSSDTLSTFTIPITTTNSPTYVGESGIRAAGWDLDREMHYHLLFMRLRCLRFVYRFVRGRVVLLLVLDSRSGDAFGSWGMLGQVGTCTARATFMDLLRMLDAAPGCQTSRELGYGIGHSIRRTALLMEEEARLSRAAWA</sequence>
<dbReference type="EMBL" id="BQNB010009564">
    <property type="protein sequence ID" value="GJS65254.1"/>
    <property type="molecule type" value="Genomic_DNA"/>
</dbReference>
<protein>
    <submittedName>
        <fullName evidence="1">Uncharacterized protein</fullName>
    </submittedName>
</protein>
<gene>
    <name evidence="1" type="ORF">Tco_0679818</name>
</gene>